<accession>A0A1F6XTV6</accession>
<dbReference type="EMBL" id="MFVN01000006">
    <property type="protein sequence ID" value="OGI97569.1"/>
    <property type="molecule type" value="Genomic_DNA"/>
</dbReference>
<dbReference type="Proteomes" id="UP000177195">
    <property type="component" value="Unassembled WGS sequence"/>
</dbReference>
<feature type="transmembrane region" description="Helical" evidence="1">
    <location>
        <begin position="6"/>
        <end position="21"/>
    </location>
</feature>
<reference evidence="2 3" key="1">
    <citation type="journal article" date="2016" name="Nat. Commun.">
        <title>Thousands of microbial genomes shed light on interconnected biogeochemical processes in an aquifer system.</title>
        <authorList>
            <person name="Anantharaman K."/>
            <person name="Brown C.T."/>
            <person name="Hug L.A."/>
            <person name="Sharon I."/>
            <person name="Castelle C.J."/>
            <person name="Probst A.J."/>
            <person name="Thomas B.C."/>
            <person name="Singh A."/>
            <person name="Wilkins M.J."/>
            <person name="Karaoz U."/>
            <person name="Brodie E.L."/>
            <person name="Williams K.H."/>
            <person name="Hubbard S.S."/>
            <person name="Banfield J.F."/>
        </authorList>
    </citation>
    <scope>NUCLEOTIDE SEQUENCE [LARGE SCALE GENOMIC DNA]</scope>
</reference>
<proteinExistence type="predicted"/>
<evidence type="ECO:0000313" key="2">
    <source>
        <dbReference type="EMBL" id="OGI97569.1"/>
    </source>
</evidence>
<evidence type="ECO:0000313" key="3">
    <source>
        <dbReference type="Proteomes" id="UP000177195"/>
    </source>
</evidence>
<sequence>MKKKAIILMLIVVFVVILVFYKKPKEQRTLTIKEFLITEQSGDIGLKIYKNNQTEPIRTIVPETLYDIIIESNPDLSSIQDIISGPLFSIEKNYANRIRDEVYIFVEIPSLSGAQNLVGEIIAVDVNSGHQRIVGGWGGVVLIEARPETISPNGEYMAFSSIWHSSSVCGLSSSHLIKLEEGGVLDLATPKVVPNEPLDFDGNPLQEIITDLRWDEKSNLMFNSHIGYCSREEPLSNPETWQYNIETKEYKLILKENE</sequence>
<organism evidence="2 3">
    <name type="scientific">Candidatus Nomurabacteria bacterium RIFCSPLOWO2_02_FULL_42_17</name>
    <dbReference type="NCBI Taxonomy" id="1801789"/>
    <lineage>
        <taxon>Bacteria</taxon>
        <taxon>Candidatus Nomuraibacteriota</taxon>
    </lineage>
</organism>
<dbReference type="AlphaFoldDB" id="A0A1F6XTV6"/>
<name>A0A1F6XTV6_9BACT</name>
<keyword evidence="1" id="KW-1133">Transmembrane helix</keyword>
<protein>
    <submittedName>
        <fullName evidence="2">Uncharacterized protein</fullName>
    </submittedName>
</protein>
<gene>
    <name evidence="2" type="ORF">A3I25_01940</name>
</gene>
<comment type="caution">
    <text evidence="2">The sequence shown here is derived from an EMBL/GenBank/DDBJ whole genome shotgun (WGS) entry which is preliminary data.</text>
</comment>
<evidence type="ECO:0000256" key="1">
    <source>
        <dbReference type="SAM" id="Phobius"/>
    </source>
</evidence>
<keyword evidence="1" id="KW-0472">Membrane</keyword>
<keyword evidence="1" id="KW-0812">Transmembrane</keyword>